<organism evidence="3 4">
    <name type="scientific">Prunus armeniaca</name>
    <name type="common">Apricot</name>
    <name type="synonym">Armeniaca vulgaris</name>
    <dbReference type="NCBI Taxonomy" id="36596"/>
    <lineage>
        <taxon>Eukaryota</taxon>
        <taxon>Viridiplantae</taxon>
        <taxon>Streptophyta</taxon>
        <taxon>Embryophyta</taxon>
        <taxon>Tracheophyta</taxon>
        <taxon>Spermatophyta</taxon>
        <taxon>Magnoliopsida</taxon>
        <taxon>eudicotyledons</taxon>
        <taxon>Gunneridae</taxon>
        <taxon>Pentapetalae</taxon>
        <taxon>rosids</taxon>
        <taxon>fabids</taxon>
        <taxon>Rosales</taxon>
        <taxon>Rosaceae</taxon>
        <taxon>Amygdaloideae</taxon>
        <taxon>Amygdaleae</taxon>
        <taxon>Prunus</taxon>
    </lineage>
</organism>
<dbReference type="Proteomes" id="UP000507222">
    <property type="component" value="Unassembled WGS sequence"/>
</dbReference>
<dbReference type="Gene3D" id="1.25.40.990">
    <property type="match status" value="1"/>
</dbReference>
<proteinExistence type="predicted"/>
<dbReference type="InterPro" id="IPR045107">
    <property type="entry name" value="SAC3/GANP/THP3"/>
</dbReference>
<dbReference type="EMBL" id="CAEKDK010000002">
    <property type="protein sequence ID" value="CAB4268551.1"/>
    <property type="molecule type" value="Genomic_DNA"/>
</dbReference>
<name>A0A6J5TWY1_PRUAR</name>
<evidence type="ECO:0000313" key="3">
    <source>
        <dbReference type="EMBL" id="CAB4268551.1"/>
    </source>
</evidence>
<dbReference type="AlphaFoldDB" id="A0A6J5TWY1"/>
<dbReference type="GO" id="GO:0006406">
    <property type="term" value="P:mRNA export from nucleus"/>
    <property type="evidence" value="ECO:0007669"/>
    <property type="project" value="TreeGrafter"/>
</dbReference>
<feature type="domain" description="SAC3/GANP/THP3 conserved" evidence="2">
    <location>
        <begin position="69"/>
        <end position="359"/>
    </location>
</feature>
<feature type="region of interest" description="Disordered" evidence="1">
    <location>
        <begin position="1"/>
        <end position="60"/>
    </location>
</feature>
<accession>A0A6J5TWY1</accession>
<sequence length="518" mass="59550">MERRGRGRLQPRNVSSRESTVSSTNRFASKPNSTPKSSSRVASGGEKAQNDGVDDPSDLPAIVGTCPLMCPERERAQRERLRDLAVFERLNGNPAQSSPDLAVKKFFRTISTKQVEASDVRPLPVLEDTLNYLLNLFDSREYPFEVVHDFLFDRTRSIRQDLSMQNIVNNKVIRMYEKMVKFHVISLHKLRRCSSQNTSSMNYLNKEQLAKTLTSLFNLYDANRDSKSTYENEAEFCSFYVLLHLGSNGQPMGESLSWWFRNVPSTLMKSKEICFSRKILRFFRIGNYNCFLSTVAAEASYLQYCILEPYVNEVRALAVSCINNGGYKLHPYPLANLSKLLMMTESDLESFCKACGLEICTNEEGYNLLPTKQTTFCHPKDGFHSYIFVGLEQFESNCPLSMVFESGLHVINAQILSKAGIWPSYHLLSCRLVVLSSQKESRVVLKILLESKFCFLLIRRLGLHVFNVQVRLTTHLVEDKKPILSMVASSHYSKRRKKRFKSPAKRKEFLKRFQPWRH</sequence>
<evidence type="ECO:0000313" key="4">
    <source>
        <dbReference type="Proteomes" id="UP000507222"/>
    </source>
</evidence>
<feature type="compositionally biased region" description="Polar residues" evidence="1">
    <location>
        <begin position="12"/>
        <end position="41"/>
    </location>
</feature>
<dbReference type="GO" id="GO:0070390">
    <property type="term" value="C:transcription export complex 2"/>
    <property type="evidence" value="ECO:0007669"/>
    <property type="project" value="TreeGrafter"/>
</dbReference>
<dbReference type="FunFam" id="1.25.40.990:FF:000012">
    <property type="entry name" value="SAC3 family protein C"/>
    <property type="match status" value="1"/>
</dbReference>
<evidence type="ECO:0000256" key="1">
    <source>
        <dbReference type="SAM" id="MobiDB-lite"/>
    </source>
</evidence>
<gene>
    <name evidence="3" type="ORF">CURHAP_LOCUS12307</name>
</gene>
<dbReference type="Pfam" id="PF03399">
    <property type="entry name" value="SAC3_GANP"/>
    <property type="match status" value="1"/>
</dbReference>
<reference evidence="3 4" key="1">
    <citation type="submission" date="2020-05" db="EMBL/GenBank/DDBJ databases">
        <authorList>
            <person name="Campoy J."/>
            <person name="Schneeberger K."/>
            <person name="Spophaly S."/>
        </authorList>
    </citation>
    <scope>NUCLEOTIDE SEQUENCE [LARGE SCALE GENOMIC DNA]</scope>
    <source>
        <strain evidence="3">PruArmRojPasFocal</strain>
    </source>
</reference>
<dbReference type="InterPro" id="IPR005062">
    <property type="entry name" value="SAC3/GANP/THP3_conserved"/>
</dbReference>
<dbReference type="PANTHER" id="PTHR12436">
    <property type="entry name" value="80 KDA MCM3-ASSOCIATED PROTEIN"/>
    <property type="match status" value="1"/>
</dbReference>
<protein>
    <recommendedName>
        <fullName evidence="2">SAC3/GANP/THP3 conserved domain-containing protein</fullName>
    </recommendedName>
</protein>
<dbReference type="GO" id="GO:0005737">
    <property type="term" value="C:cytoplasm"/>
    <property type="evidence" value="ECO:0007669"/>
    <property type="project" value="TreeGrafter"/>
</dbReference>
<evidence type="ECO:0000259" key="2">
    <source>
        <dbReference type="Pfam" id="PF03399"/>
    </source>
</evidence>
<dbReference type="PANTHER" id="PTHR12436:SF3">
    <property type="entry name" value="GERMINAL-CENTER ASSOCIATED NUCLEAR PROTEIN"/>
    <property type="match status" value="1"/>
</dbReference>